<comment type="caution">
    <text evidence="7">Lacks conserved residue(s) required for the propagation of feature annotation.</text>
</comment>
<keyword evidence="2 7" id="KW-0808">Transferase</keyword>
<dbReference type="GO" id="GO:0000287">
    <property type="term" value="F:magnesium ion binding"/>
    <property type="evidence" value="ECO:0007669"/>
    <property type="project" value="UniProtKB-UniRule"/>
</dbReference>
<evidence type="ECO:0000256" key="1">
    <source>
        <dbReference type="ARBA" id="ARBA00022605"/>
    </source>
</evidence>
<feature type="binding site" evidence="7">
    <location>
        <position position="121"/>
    </location>
    <ligand>
        <name>ATP</name>
        <dbReference type="ChEBI" id="CHEBI:30616"/>
    </ligand>
</feature>
<dbReference type="CDD" id="cd00464">
    <property type="entry name" value="SK"/>
    <property type="match status" value="1"/>
</dbReference>
<keyword evidence="3 7" id="KW-0547">Nucleotide-binding</keyword>
<dbReference type="InterPro" id="IPR000623">
    <property type="entry name" value="Shikimate_kinase/TSH1"/>
</dbReference>
<proteinExistence type="inferred from homology"/>
<organism evidence="8 9">
    <name type="scientific">Anaerostipes rhamnosivorans</name>
    <dbReference type="NCBI Taxonomy" id="1229621"/>
    <lineage>
        <taxon>Bacteria</taxon>
        <taxon>Bacillati</taxon>
        <taxon>Bacillota</taxon>
        <taxon>Clostridia</taxon>
        <taxon>Lachnospirales</taxon>
        <taxon>Lachnospiraceae</taxon>
        <taxon>Anaerostipes</taxon>
    </lineage>
</organism>
<keyword evidence="5 7" id="KW-0067">ATP-binding</keyword>
<comment type="catalytic activity">
    <reaction evidence="7">
        <text>shikimate + ATP = 3-phosphoshikimate + ADP + H(+)</text>
        <dbReference type="Rhea" id="RHEA:13121"/>
        <dbReference type="ChEBI" id="CHEBI:15378"/>
        <dbReference type="ChEBI" id="CHEBI:30616"/>
        <dbReference type="ChEBI" id="CHEBI:36208"/>
        <dbReference type="ChEBI" id="CHEBI:145989"/>
        <dbReference type="ChEBI" id="CHEBI:456216"/>
        <dbReference type="EC" id="2.7.1.71"/>
    </reaction>
</comment>
<dbReference type="GO" id="GO:0005829">
    <property type="term" value="C:cytosol"/>
    <property type="evidence" value="ECO:0007669"/>
    <property type="project" value="TreeGrafter"/>
</dbReference>
<protein>
    <recommendedName>
        <fullName evidence="7">Shikimate kinase</fullName>
        <shortName evidence="7">SK</shortName>
        <ecNumber evidence="7">2.7.1.71</ecNumber>
    </recommendedName>
</protein>
<feature type="binding site" evidence="7">
    <location>
        <position position="20"/>
    </location>
    <ligand>
        <name>Mg(2+)</name>
        <dbReference type="ChEBI" id="CHEBI:18420"/>
    </ligand>
</feature>
<evidence type="ECO:0000256" key="7">
    <source>
        <dbReference type="HAMAP-Rule" id="MF_00109"/>
    </source>
</evidence>
<name>A0A4P8IFY9_9FIRM</name>
<dbReference type="Pfam" id="PF01202">
    <property type="entry name" value="SKI"/>
    <property type="match status" value="1"/>
</dbReference>
<gene>
    <name evidence="7" type="primary">aroK</name>
    <name evidence="8" type="ORF">AR1Y2_3324</name>
</gene>
<accession>A0A4P8IFY9</accession>
<evidence type="ECO:0000256" key="6">
    <source>
        <dbReference type="ARBA" id="ARBA00023141"/>
    </source>
</evidence>
<comment type="function">
    <text evidence="7">Catalyzes the specific phosphorylation of the 3-hydroxyl group of shikimic acid using ATP as a cosubstrate.</text>
</comment>
<comment type="subunit">
    <text evidence="7">Monomer.</text>
</comment>
<feature type="binding site" evidence="7">
    <location>
        <position position="38"/>
    </location>
    <ligand>
        <name>substrate</name>
    </ligand>
</feature>
<dbReference type="PANTHER" id="PTHR21087:SF16">
    <property type="entry name" value="SHIKIMATE KINASE 1, CHLOROPLASTIC"/>
    <property type="match status" value="1"/>
</dbReference>
<dbReference type="InterPro" id="IPR031322">
    <property type="entry name" value="Shikimate/glucono_kinase"/>
</dbReference>
<comment type="pathway">
    <text evidence="7">Metabolic intermediate biosynthesis; chorismate biosynthesis; chorismate from D-erythrose 4-phosphate and phosphoenolpyruvate: step 5/7.</text>
</comment>
<evidence type="ECO:0000256" key="5">
    <source>
        <dbReference type="ARBA" id="ARBA00022840"/>
    </source>
</evidence>
<keyword evidence="9" id="KW-1185">Reference proteome</keyword>
<dbReference type="GO" id="GO:0005524">
    <property type="term" value="F:ATP binding"/>
    <property type="evidence" value="ECO:0007669"/>
    <property type="project" value="UniProtKB-UniRule"/>
</dbReference>
<evidence type="ECO:0000256" key="3">
    <source>
        <dbReference type="ARBA" id="ARBA00022741"/>
    </source>
</evidence>
<dbReference type="GO" id="GO:0009423">
    <property type="term" value="P:chorismate biosynthetic process"/>
    <property type="evidence" value="ECO:0007669"/>
    <property type="project" value="UniProtKB-UniRule"/>
</dbReference>
<dbReference type="SUPFAM" id="SSF52540">
    <property type="entry name" value="P-loop containing nucleoside triphosphate hydrolases"/>
    <property type="match status" value="1"/>
</dbReference>
<dbReference type="UniPathway" id="UPA00053">
    <property type="reaction ID" value="UER00088"/>
</dbReference>
<comment type="similarity">
    <text evidence="7">Belongs to the shikimate kinase family.</text>
</comment>
<dbReference type="OrthoDB" id="9800332at2"/>
<dbReference type="RefSeq" id="WP_137329951.1">
    <property type="nucleotide sequence ID" value="NZ_CP040058.1"/>
</dbReference>
<reference evidence="8 9" key="1">
    <citation type="submission" date="2019-05" db="EMBL/GenBank/DDBJ databases">
        <title>Complete genome sequencing of Anaerostipes rhamnosivorans.</title>
        <authorList>
            <person name="Bui T.P.N."/>
            <person name="de Vos W.M."/>
        </authorList>
    </citation>
    <scope>NUCLEOTIDE SEQUENCE [LARGE SCALE GENOMIC DNA]</scope>
    <source>
        <strain evidence="8 9">1y2</strain>
    </source>
</reference>
<keyword evidence="7" id="KW-0963">Cytoplasm</keyword>
<dbReference type="GO" id="GO:0008652">
    <property type="term" value="P:amino acid biosynthetic process"/>
    <property type="evidence" value="ECO:0007669"/>
    <property type="project" value="UniProtKB-KW"/>
</dbReference>
<evidence type="ECO:0000313" key="8">
    <source>
        <dbReference type="EMBL" id="QCP36778.1"/>
    </source>
</evidence>
<keyword evidence="4 7" id="KW-0418">Kinase</keyword>
<feature type="binding site" evidence="7">
    <location>
        <begin position="16"/>
        <end position="21"/>
    </location>
    <ligand>
        <name>ATP</name>
        <dbReference type="ChEBI" id="CHEBI:30616"/>
    </ligand>
</feature>
<keyword evidence="7" id="KW-0479">Metal-binding</keyword>
<dbReference type="AlphaFoldDB" id="A0A4P8IFY9"/>
<feature type="binding site" evidence="7">
    <location>
        <position position="83"/>
    </location>
    <ligand>
        <name>substrate</name>
    </ligand>
</feature>
<keyword evidence="6 7" id="KW-0057">Aromatic amino acid biosynthesis</keyword>
<comment type="cofactor">
    <cofactor evidence="7">
        <name>Mg(2+)</name>
        <dbReference type="ChEBI" id="CHEBI:18420"/>
    </cofactor>
    <text evidence="7">Binds 1 Mg(2+) ion per subunit.</text>
</comment>
<dbReference type="KEGG" id="arf:AR1Y2_3324"/>
<dbReference type="Gene3D" id="3.40.50.300">
    <property type="entry name" value="P-loop containing nucleotide triphosphate hydrolases"/>
    <property type="match status" value="1"/>
</dbReference>
<keyword evidence="1 7" id="KW-0028">Amino-acid biosynthesis</keyword>
<keyword evidence="7" id="KW-0460">Magnesium</keyword>
<evidence type="ECO:0000256" key="4">
    <source>
        <dbReference type="ARBA" id="ARBA00022777"/>
    </source>
</evidence>
<dbReference type="EC" id="2.7.1.71" evidence="7"/>
<sequence>MISQKGNNYILIGMPGAGKSTIGVLLAKSLGAEFIDTDLVIQQKTGKLLKDIISEEGNETFKQIEEDVNASVEAENSVIAPGGSAIYSQRAMDHFKQIGTVIYLQLKFDTVAERLGDLADRGVVLDNGQTLCDLYHERIPLYEKYADITVDTDDLKIGEALEKVLENLI</sequence>
<dbReference type="InterPro" id="IPR027417">
    <property type="entry name" value="P-loop_NTPase"/>
</dbReference>
<dbReference type="PRINTS" id="PR01100">
    <property type="entry name" value="SHIKIMTKNASE"/>
</dbReference>
<comment type="subcellular location">
    <subcellularLocation>
        <location evidence="7">Cytoplasm</location>
    </subcellularLocation>
</comment>
<dbReference type="EMBL" id="CP040058">
    <property type="protein sequence ID" value="QCP36778.1"/>
    <property type="molecule type" value="Genomic_DNA"/>
</dbReference>
<dbReference type="Proteomes" id="UP000298653">
    <property type="component" value="Chromosome"/>
</dbReference>
<dbReference type="PANTHER" id="PTHR21087">
    <property type="entry name" value="SHIKIMATE KINASE"/>
    <property type="match status" value="1"/>
</dbReference>
<feature type="binding site" evidence="7">
    <location>
        <position position="138"/>
    </location>
    <ligand>
        <name>substrate</name>
    </ligand>
</feature>
<dbReference type="GO" id="GO:0009073">
    <property type="term" value="P:aromatic amino acid family biosynthetic process"/>
    <property type="evidence" value="ECO:0007669"/>
    <property type="project" value="UniProtKB-KW"/>
</dbReference>
<dbReference type="GO" id="GO:0004765">
    <property type="term" value="F:shikimate kinase activity"/>
    <property type="evidence" value="ECO:0007669"/>
    <property type="project" value="UniProtKB-UniRule"/>
</dbReference>
<evidence type="ECO:0000313" key="9">
    <source>
        <dbReference type="Proteomes" id="UP000298653"/>
    </source>
</evidence>
<dbReference type="HAMAP" id="MF_00109">
    <property type="entry name" value="Shikimate_kinase"/>
    <property type="match status" value="1"/>
</dbReference>
<evidence type="ECO:0000256" key="2">
    <source>
        <dbReference type="ARBA" id="ARBA00022679"/>
    </source>
</evidence>